<dbReference type="RefSeq" id="WP_380826184.1">
    <property type="nucleotide sequence ID" value="NZ_JBHTCG010000006.1"/>
</dbReference>
<name>A0ABW2P4X3_9ACTN</name>
<dbReference type="Proteomes" id="UP001596496">
    <property type="component" value="Unassembled WGS sequence"/>
</dbReference>
<dbReference type="Pfam" id="PF21848">
    <property type="entry name" value="DUF6907"/>
    <property type="match status" value="1"/>
</dbReference>
<protein>
    <submittedName>
        <fullName evidence="2">DUF6907 domain-containing protein</fullName>
    </submittedName>
</protein>
<evidence type="ECO:0000313" key="2">
    <source>
        <dbReference type="EMBL" id="MFC7382838.1"/>
    </source>
</evidence>
<evidence type="ECO:0000256" key="1">
    <source>
        <dbReference type="SAM" id="MobiDB-lite"/>
    </source>
</evidence>
<accession>A0ABW2P4X3</accession>
<proteinExistence type="predicted"/>
<dbReference type="InterPro" id="IPR054202">
    <property type="entry name" value="DUF6907"/>
</dbReference>
<feature type="region of interest" description="Disordered" evidence="1">
    <location>
        <begin position="21"/>
        <end position="43"/>
    </location>
</feature>
<evidence type="ECO:0000313" key="3">
    <source>
        <dbReference type="Proteomes" id="UP001596496"/>
    </source>
</evidence>
<organism evidence="2 3">
    <name type="scientific">Sphaerisporangium rhizosphaerae</name>
    <dbReference type="NCBI Taxonomy" id="2269375"/>
    <lineage>
        <taxon>Bacteria</taxon>
        <taxon>Bacillati</taxon>
        <taxon>Actinomycetota</taxon>
        <taxon>Actinomycetes</taxon>
        <taxon>Streptosporangiales</taxon>
        <taxon>Streptosporangiaceae</taxon>
        <taxon>Sphaerisporangium</taxon>
    </lineage>
</organism>
<dbReference type="EMBL" id="JBHTCG010000006">
    <property type="protein sequence ID" value="MFC7382838.1"/>
    <property type="molecule type" value="Genomic_DNA"/>
</dbReference>
<sequence length="90" mass="9899">MSKRTTCPTWCDTEHNDVDVEHTSDQHDLSTPRGDVATQLRQDPGGRPYIAIATFEHESPDVLGEAELSLDDAEILGKLLLARVAAARSR</sequence>
<comment type="caution">
    <text evidence="2">The sequence shown here is derived from an EMBL/GenBank/DDBJ whole genome shotgun (WGS) entry which is preliminary data.</text>
</comment>
<feature type="compositionally biased region" description="Basic and acidic residues" evidence="1">
    <location>
        <begin position="21"/>
        <end position="30"/>
    </location>
</feature>
<keyword evidence="3" id="KW-1185">Reference proteome</keyword>
<gene>
    <name evidence="2" type="ORF">ACFQSB_11530</name>
</gene>
<reference evidence="3" key="1">
    <citation type="journal article" date="2019" name="Int. J. Syst. Evol. Microbiol.">
        <title>The Global Catalogue of Microorganisms (GCM) 10K type strain sequencing project: providing services to taxonomists for standard genome sequencing and annotation.</title>
        <authorList>
            <consortium name="The Broad Institute Genomics Platform"/>
            <consortium name="The Broad Institute Genome Sequencing Center for Infectious Disease"/>
            <person name="Wu L."/>
            <person name="Ma J."/>
        </authorList>
    </citation>
    <scope>NUCLEOTIDE SEQUENCE [LARGE SCALE GENOMIC DNA]</scope>
    <source>
        <strain evidence="3">CECT 7649</strain>
    </source>
</reference>